<sequence length="522" mass="57408">MKSVSRSLFAVLAAWPVSAQSQEADSSLKFEVSCSAPAQAEFNRGVELLHSFEYPATTRLFAEMMAQYPDCAMARWGAAMSIWHPLWAPPSAAQLEDGMNILAEADLSGSTAREQSYFNALRQFFSSNDPQTHDARALAYEEAMAEVYVANLDDPEAATFYALALLATADPRDKSYANQFHAAGLLNWVGESLPEHPGMLHYTIHAYDLPGMAHLALPAALVYADSAPDSAHAQHMPSHIFTRLGMWDQSLASNHDSTRSAAEFTESANLPGHYDEGLHSMDYLMYAMMQSARDDEAAQLLEQLAGIGATSPENFKVAFTFAALPARYAIERRAWDEAEQLELGHPEFPWSEYPWAQAIHHFARGLGAARNGNLDHARQSLTELQQLQCALGPTALPYWREEVQVQIDALSAWIAWDEGDGREAQTLARAAADREDAVDKHPVTPGEVVPARELYAEMLLLSGDHHEALVQFEEVLSGSPNRLNALLGARNAAEGSGLAELAENYRDIANIQTEGRAPARNW</sequence>
<keyword evidence="1" id="KW-0732">Signal</keyword>
<dbReference type="AlphaFoldDB" id="A0A6I4SWK0"/>
<feature type="signal peptide" evidence="1">
    <location>
        <begin position="1"/>
        <end position="19"/>
    </location>
</feature>
<dbReference type="PANTHER" id="PTHR45588:SF1">
    <property type="entry name" value="WW DOMAIN-CONTAINING PROTEIN"/>
    <property type="match status" value="1"/>
</dbReference>
<dbReference type="Proteomes" id="UP000433652">
    <property type="component" value="Unassembled WGS sequence"/>
</dbReference>
<dbReference type="RefSeq" id="WP_159796135.1">
    <property type="nucleotide sequence ID" value="NZ_WTYM01000050.1"/>
</dbReference>
<reference evidence="2 3" key="1">
    <citation type="submission" date="2019-12" db="EMBL/GenBank/DDBJ databases">
        <title>Genomic-based taxomic classification of the family Erythrobacteraceae.</title>
        <authorList>
            <person name="Xu L."/>
        </authorList>
    </citation>
    <scope>NUCLEOTIDE SEQUENCE [LARGE SCALE GENOMIC DNA]</scope>
    <source>
        <strain evidence="2 3">MCCC 1K01500</strain>
    </source>
</reference>
<dbReference type="InterPro" id="IPR011990">
    <property type="entry name" value="TPR-like_helical_dom_sf"/>
</dbReference>
<keyword evidence="3" id="KW-1185">Reference proteome</keyword>
<evidence type="ECO:0000313" key="2">
    <source>
        <dbReference type="EMBL" id="MXO60381.1"/>
    </source>
</evidence>
<name>A0A6I4SWK0_9SPHN</name>
<feature type="chain" id="PRO_5026048910" description="Tetratricopeptide repeat protein" evidence="1">
    <location>
        <begin position="20"/>
        <end position="522"/>
    </location>
</feature>
<gene>
    <name evidence="2" type="ORF">GRI89_12620</name>
</gene>
<accession>A0A6I4SWK0</accession>
<evidence type="ECO:0008006" key="4">
    <source>
        <dbReference type="Google" id="ProtNLM"/>
    </source>
</evidence>
<organism evidence="2 3">
    <name type="scientific">Croceibacterium salegens</name>
    <dbReference type="NCBI Taxonomy" id="1737568"/>
    <lineage>
        <taxon>Bacteria</taxon>
        <taxon>Pseudomonadati</taxon>
        <taxon>Pseudomonadota</taxon>
        <taxon>Alphaproteobacteria</taxon>
        <taxon>Sphingomonadales</taxon>
        <taxon>Erythrobacteraceae</taxon>
        <taxon>Croceibacterium</taxon>
    </lineage>
</organism>
<evidence type="ECO:0000313" key="3">
    <source>
        <dbReference type="Proteomes" id="UP000433652"/>
    </source>
</evidence>
<proteinExistence type="predicted"/>
<dbReference type="PANTHER" id="PTHR45588">
    <property type="entry name" value="TPR DOMAIN-CONTAINING PROTEIN"/>
    <property type="match status" value="1"/>
</dbReference>
<comment type="caution">
    <text evidence="2">The sequence shown here is derived from an EMBL/GenBank/DDBJ whole genome shotgun (WGS) entry which is preliminary data.</text>
</comment>
<protein>
    <recommendedName>
        <fullName evidence="4">Tetratricopeptide repeat protein</fullName>
    </recommendedName>
</protein>
<dbReference type="EMBL" id="WTYM01000050">
    <property type="protein sequence ID" value="MXO60381.1"/>
    <property type="molecule type" value="Genomic_DNA"/>
</dbReference>
<evidence type="ECO:0000256" key="1">
    <source>
        <dbReference type="SAM" id="SignalP"/>
    </source>
</evidence>
<dbReference type="OrthoDB" id="9778494at2"/>
<dbReference type="Gene3D" id="1.25.40.10">
    <property type="entry name" value="Tetratricopeptide repeat domain"/>
    <property type="match status" value="1"/>
</dbReference>